<dbReference type="RefSeq" id="WP_311794219.1">
    <property type="nucleotide sequence ID" value="NZ_JALDYZ010000001.1"/>
</dbReference>
<sequence>MFKDNTVFVVGAGASQEFGLPIGWELVDIIRNNCNFVVEFNNLKQGSRPIFAHYLRIFGTQDATKVEELNLRLRVSRQIKDGIDSADSIDEYIFRYSHDPLIAEVGKLQIAYAISLAESASKLSLKKGFVENIDSAHNTWIWAFFKALINGVKANELDRIGQNITIICFNYDRCIEHYLEHALTKSFAGLSLDDARKIVKNINIIHPYGSLGGLDEFPFGLIDGFPRMAGNIVTWSETVRDLESVNNMRHAIWQAERIVFMGFAFANQNMKLLDCEAVETNENCPLVFSTGYGLQRETKKALSENINALYSNGEALGQLEKIHFQYDAKCKEFFDIHRINLVQ</sequence>
<evidence type="ECO:0000313" key="2">
    <source>
        <dbReference type="Proteomes" id="UP001161580"/>
    </source>
</evidence>
<dbReference type="EMBL" id="JALDYZ010000001">
    <property type="protein sequence ID" value="MDI7920714.1"/>
    <property type="molecule type" value="Genomic_DNA"/>
</dbReference>
<evidence type="ECO:0008006" key="3">
    <source>
        <dbReference type="Google" id="ProtNLM"/>
    </source>
</evidence>
<evidence type="ECO:0000313" key="1">
    <source>
        <dbReference type="EMBL" id="MDI7920714.1"/>
    </source>
</evidence>
<proteinExistence type="predicted"/>
<organism evidence="1 2">
    <name type="scientific">Ferirhizobium litorale</name>
    <dbReference type="NCBI Taxonomy" id="2927786"/>
    <lineage>
        <taxon>Bacteria</taxon>
        <taxon>Pseudomonadati</taxon>
        <taxon>Pseudomonadota</taxon>
        <taxon>Alphaproteobacteria</taxon>
        <taxon>Hyphomicrobiales</taxon>
        <taxon>Rhizobiaceae</taxon>
        <taxon>Ferirhizobium</taxon>
    </lineage>
</organism>
<accession>A0AAE3U281</accession>
<keyword evidence="2" id="KW-1185">Reference proteome</keyword>
<name>A0AAE3U281_9HYPH</name>
<reference evidence="1" key="1">
    <citation type="submission" date="2022-03" db="EMBL/GenBank/DDBJ databases">
        <title>Fererhizobium litorale gen. nov., sp. nov., isolated from sandy sediments of the Sea of Japan seashore.</title>
        <authorList>
            <person name="Romanenko L."/>
            <person name="Kurilenko V."/>
            <person name="Otstavnykh N."/>
            <person name="Svetashev V."/>
            <person name="Tekutyeva L."/>
            <person name="Isaeva M."/>
            <person name="Mikhailov V."/>
        </authorList>
    </citation>
    <scope>NUCLEOTIDE SEQUENCE</scope>
    <source>
        <strain evidence="1">KMM 9576</strain>
    </source>
</reference>
<comment type="caution">
    <text evidence="1">The sequence shown here is derived from an EMBL/GenBank/DDBJ whole genome shotgun (WGS) entry which is preliminary data.</text>
</comment>
<gene>
    <name evidence="1" type="ORF">MRS75_01300</name>
</gene>
<protein>
    <recommendedName>
        <fullName evidence="3">SIR2-like domain-containing protein</fullName>
    </recommendedName>
</protein>
<dbReference type="Proteomes" id="UP001161580">
    <property type="component" value="Unassembled WGS sequence"/>
</dbReference>
<dbReference type="AlphaFoldDB" id="A0AAE3U281"/>